<dbReference type="RefSeq" id="WP_268049806.1">
    <property type="nucleotide sequence ID" value="NZ_JAPQES010000003.1"/>
</dbReference>
<protein>
    <submittedName>
        <fullName evidence="8">S41 family peptidase</fullName>
    </submittedName>
</protein>
<evidence type="ECO:0000256" key="1">
    <source>
        <dbReference type="ARBA" id="ARBA00009179"/>
    </source>
</evidence>
<organism evidence="8 9">
    <name type="scientific">Clostridium ganghwense</name>
    <dbReference type="NCBI Taxonomy" id="312089"/>
    <lineage>
        <taxon>Bacteria</taxon>
        <taxon>Bacillati</taxon>
        <taxon>Bacillota</taxon>
        <taxon>Clostridia</taxon>
        <taxon>Eubacteriales</taxon>
        <taxon>Clostridiaceae</taxon>
        <taxon>Clostridium</taxon>
    </lineage>
</organism>
<evidence type="ECO:0000313" key="9">
    <source>
        <dbReference type="Proteomes" id="UP001079657"/>
    </source>
</evidence>
<dbReference type="EMBL" id="JAPQES010000003">
    <property type="protein sequence ID" value="MCY6370966.1"/>
    <property type="molecule type" value="Genomic_DNA"/>
</dbReference>
<sequence>MNLFKSKKINNKMNTLFLFLVSLIYALNFSYVNVSAADKIAEQGQVVEVSTETEAFTTLTQARALINNYYIEDVSDKIEDSKSVSEMIEALDDPYSSYFTKEEYESFVNIIDNKFCGIGIYLDIVDEGVKVLSTIGNSPAEEAGLQSGDIIIKVDGNTLQGKSSEEASKYLRGEEGTKIQLVVKRESKLLNFQVTRGVITNPTVINEVLKNDIGYIRISSFGEKTGDEFLNSLNKLEEENVKSYIIDLRFNGGGYVTQALDIGGHFVGHKPVVVMKDNAERTYTYYGYDHNKIVEKPIIFLVNEYSASASEILSAAVKDYGKAFFIGKTTYGKGVAQNMFPLSDGSFIKITTSKFFSPKGNVIQHKGITPDFETSTKDSFETAALLLSNINEDGKLFKLNSKELKEIVKDKNDKTISITFNQEIDANTVNNENIELVAEGSIEKVPVEFTLDKENKVVVNLKEGFKENQTYYFIVNDKIKSKAGKSLTAGAVMKIVVK</sequence>
<comment type="similarity">
    <text evidence="1 6">Belongs to the peptidase S41A family.</text>
</comment>
<reference evidence="8" key="1">
    <citation type="submission" date="2022-12" db="EMBL/GenBank/DDBJ databases">
        <authorList>
            <person name="Wang J."/>
        </authorList>
    </citation>
    <scope>NUCLEOTIDE SEQUENCE</scope>
    <source>
        <strain evidence="8">HY-42-06</strain>
    </source>
</reference>
<dbReference type="InterPro" id="IPR029045">
    <property type="entry name" value="ClpP/crotonase-like_dom_sf"/>
</dbReference>
<comment type="caution">
    <text evidence="8">The sequence shown here is derived from an EMBL/GenBank/DDBJ whole genome shotgun (WGS) entry which is preliminary data.</text>
</comment>
<dbReference type="Pfam" id="PF03572">
    <property type="entry name" value="Peptidase_S41"/>
    <property type="match status" value="1"/>
</dbReference>
<dbReference type="InterPro" id="IPR001478">
    <property type="entry name" value="PDZ"/>
</dbReference>
<evidence type="ECO:0000256" key="6">
    <source>
        <dbReference type="RuleBase" id="RU004404"/>
    </source>
</evidence>
<dbReference type="InterPro" id="IPR036034">
    <property type="entry name" value="PDZ_sf"/>
</dbReference>
<dbReference type="Proteomes" id="UP001079657">
    <property type="component" value="Unassembled WGS sequence"/>
</dbReference>
<dbReference type="Pfam" id="PF13205">
    <property type="entry name" value="Big_5"/>
    <property type="match status" value="1"/>
</dbReference>
<dbReference type="SMART" id="SM00228">
    <property type="entry name" value="PDZ"/>
    <property type="match status" value="1"/>
</dbReference>
<evidence type="ECO:0000256" key="3">
    <source>
        <dbReference type="ARBA" id="ARBA00022729"/>
    </source>
</evidence>
<dbReference type="Gene3D" id="3.90.226.10">
    <property type="entry name" value="2-enoyl-CoA Hydratase, Chain A, domain 1"/>
    <property type="match status" value="1"/>
</dbReference>
<dbReference type="PANTHER" id="PTHR32060:SF30">
    <property type="entry name" value="CARBOXY-TERMINAL PROCESSING PROTEASE CTPA"/>
    <property type="match status" value="1"/>
</dbReference>
<dbReference type="InterPro" id="IPR005151">
    <property type="entry name" value="Tail-specific_protease"/>
</dbReference>
<dbReference type="SUPFAM" id="SSF52096">
    <property type="entry name" value="ClpP/crotonase"/>
    <property type="match status" value="1"/>
</dbReference>
<dbReference type="Gene3D" id="3.30.750.44">
    <property type="match status" value="1"/>
</dbReference>
<dbReference type="Gene3D" id="2.30.42.10">
    <property type="match status" value="1"/>
</dbReference>
<dbReference type="Pfam" id="PF22694">
    <property type="entry name" value="CtpB_N-like"/>
    <property type="match status" value="1"/>
</dbReference>
<evidence type="ECO:0000259" key="7">
    <source>
        <dbReference type="PROSITE" id="PS50106"/>
    </source>
</evidence>
<dbReference type="Pfam" id="PF17820">
    <property type="entry name" value="PDZ_6"/>
    <property type="match status" value="1"/>
</dbReference>
<keyword evidence="3" id="KW-0732">Signal</keyword>
<dbReference type="InterPro" id="IPR041489">
    <property type="entry name" value="PDZ_6"/>
</dbReference>
<keyword evidence="4 6" id="KW-0378">Hydrolase</keyword>
<keyword evidence="5 6" id="KW-0720">Serine protease</keyword>
<evidence type="ECO:0000313" key="8">
    <source>
        <dbReference type="EMBL" id="MCY6370966.1"/>
    </source>
</evidence>
<name>A0ABT4CSB8_9CLOT</name>
<dbReference type="InterPro" id="IPR032812">
    <property type="entry name" value="SbsA_Ig"/>
</dbReference>
<accession>A0ABT4CSB8</accession>
<dbReference type="InterPro" id="IPR004447">
    <property type="entry name" value="Peptidase_S41A"/>
</dbReference>
<keyword evidence="2 6" id="KW-0645">Protease</keyword>
<dbReference type="PANTHER" id="PTHR32060">
    <property type="entry name" value="TAIL-SPECIFIC PROTEASE"/>
    <property type="match status" value="1"/>
</dbReference>
<evidence type="ECO:0000256" key="2">
    <source>
        <dbReference type="ARBA" id="ARBA00022670"/>
    </source>
</evidence>
<dbReference type="Gene3D" id="2.60.40.1220">
    <property type="match status" value="1"/>
</dbReference>
<gene>
    <name evidence="8" type="ORF">OXH55_10015</name>
</gene>
<evidence type="ECO:0000256" key="4">
    <source>
        <dbReference type="ARBA" id="ARBA00022801"/>
    </source>
</evidence>
<dbReference type="SMART" id="SM00245">
    <property type="entry name" value="TSPc"/>
    <property type="match status" value="1"/>
</dbReference>
<feature type="domain" description="PDZ" evidence="7">
    <location>
        <begin position="107"/>
        <end position="186"/>
    </location>
</feature>
<keyword evidence="9" id="KW-1185">Reference proteome</keyword>
<proteinExistence type="inferred from homology"/>
<dbReference type="NCBIfam" id="TIGR00225">
    <property type="entry name" value="prc"/>
    <property type="match status" value="1"/>
</dbReference>
<dbReference type="InterPro" id="IPR055210">
    <property type="entry name" value="CtpA/B_N"/>
</dbReference>
<dbReference type="PROSITE" id="PS50106">
    <property type="entry name" value="PDZ"/>
    <property type="match status" value="1"/>
</dbReference>
<dbReference type="CDD" id="cd07560">
    <property type="entry name" value="Peptidase_S41_CPP"/>
    <property type="match status" value="1"/>
</dbReference>
<dbReference type="SUPFAM" id="SSF50156">
    <property type="entry name" value="PDZ domain-like"/>
    <property type="match status" value="1"/>
</dbReference>
<dbReference type="InterPro" id="IPR014755">
    <property type="entry name" value="Cu-Rt/internalin_Ig-like"/>
</dbReference>
<dbReference type="CDD" id="cd06782">
    <property type="entry name" value="cpPDZ_CPP-like"/>
    <property type="match status" value="1"/>
</dbReference>
<evidence type="ECO:0000256" key="5">
    <source>
        <dbReference type="ARBA" id="ARBA00022825"/>
    </source>
</evidence>